<proteinExistence type="predicted"/>
<protein>
    <submittedName>
        <fullName evidence="2">Uncharacterized protein</fullName>
    </submittedName>
</protein>
<sequence length="85" mass="9133">MNAEVDGDLEGGEHVLREQDAEVAGEVIGRSIEIRSGAELDGDVSETGSESDSQIVPIRFYCRVDSVSTATHFGLSAPTVRQRRA</sequence>
<feature type="compositionally biased region" description="Basic and acidic residues" evidence="1">
    <location>
        <begin position="11"/>
        <end position="20"/>
    </location>
</feature>
<accession>A0A202EBH2</accession>
<dbReference type="Proteomes" id="UP000196084">
    <property type="component" value="Unassembled WGS sequence"/>
</dbReference>
<comment type="caution">
    <text evidence="2">The sequence shown here is derived from an EMBL/GenBank/DDBJ whole genome shotgun (WGS) entry which is preliminary data.</text>
</comment>
<evidence type="ECO:0000313" key="3">
    <source>
        <dbReference type="Proteomes" id="UP000196084"/>
    </source>
</evidence>
<reference evidence="2 3" key="1">
    <citation type="submission" date="2017-02" db="EMBL/GenBank/DDBJ databases">
        <title>Natronthermophilus aegyptiacus gen. nov.,sp. nov., an aerobic, extremely halophilic alkalithermophilic archaeon isolated from the athalassohaline Wadi An Natrun, Egypt.</title>
        <authorList>
            <person name="Zhao B."/>
        </authorList>
    </citation>
    <scope>NUCLEOTIDE SEQUENCE [LARGE SCALE GENOMIC DNA]</scope>
    <source>
        <strain evidence="2 3">CGMCC 1.3597</strain>
    </source>
</reference>
<evidence type="ECO:0000256" key="1">
    <source>
        <dbReference type="SAM" id="MobiDB-lite"/>
    </source>
</evidence>
<evidence type="ECO:0000313" key="2">
    <source>
        <dbReference type="EMBL" id="OVE85320.1"/>
    </source>
</evidence>
<keyword evidence="3" id="KW-1185">Reference proteome</keyword>
<name>A0A202EBH2_9EURY</name>
<feature type="compositionally biased region" description="Acidic residues" evidence="1">
    <location>
        <begin position="1"/>
        <end position="10"/>
    </location>
</feature>
<organism evidence="2 3">
    <name type="scientific">Natronolimnobius baerhuensis</name>
    <dbReference type="NCBI Taxonomy" id="253108"/>
    <lineage>
        <taxon>Archaea</taxon>
        <taxon>Methanobacteriati</taxon>
        <taxon>Methanobacteriota</taxon>
        <taxon>Stenosarchaea group</taxon>
        <taxon>Halobacteria</taxon>
        <taxon>Halobacteriales</taxon>
        <taxon>Natrialbaceae</taxon>
        <taxon>Natronolimnobius</taxon>
    </lineage>
</organism>
<dbReference type="EMBL" id="MWPH01000001">
    <property type="protein sequence ID" value="OVE85320.1"/>
    <property type="molecule type" value="Genomic_DNA"/>
</dbReference>
<dbReference type="RefSeq" id="WP_054862297.1">
    <property type="nucleotide sequence ID" value="NZ_MWPH01000001.1"/>
</dbReference>
<feature type="region of interest" description="Disordered" evidence="1">
    <location>
        <begin position="1"/>
        <end position="22"/>
    </location>
</feature>
<dbReference type="AlphaFoldDB" id="A0A202EBH2"/>
<gene>
    <name evidence="2" type="ORF">B2G88_00375</name>
</gene>